<comment type="caution">
    <text evidence="1">The sequence shown here is derived from an EMBL/GenBank/DDBJ whole genome shotgun (WGS) entry which is preliminary data.</text>
</comment>
<evidence type="ECO:0000313" key="1">
    <source>
        <dbReference type="EMBL" id="PNU18702.1"/>
    </source>
</evidence>
<organism evidence="1 2">
    <name type="scientific">Geothermobacter hydrogeniphilus</name>
    <dbReference type="NCBI Taxonomy" id="1969733"/>
    <lineage>
        <taxon>Bacteria</taxon>
        <taxon>Pseudomonadati</taxon>
        <taxon>Thermodesulfobacteriota</taxon>
        <taxon>Desulfuromonadia</taxon>
        <taxon>Desulfuromonadales</taxon>
        <taxon>Geothermobacteraceae</taxon>
        <taxon>Geothermobacter</taxon>
    </lineage>
</organism>
<accession>A0A2K2H5V7</accession>
<proteinExistence type="predicted"/>
<sequence>MRERPDLHQFRSKVAATALRLLQRNPSAGGQSTAARAVQHLAEQTLARHRQHREEIACHPGCGDCCQVNVAVLDAETEAVCSYLRQHLSPGEFENLRQAAHKLHLRVGGLNDQERLLARSPCLFLDKKKRCSIYPVRPLLCRSLTSTDADRCREAITMAALDRSPPVLCHLWQQELFNQAFLGLADALQDAGLEARSRQLVEAVWQRLQ</sequence>
<reference evidence="1 2" key="1">
    <citation type="journal article" date="2018" name="Genome Announc.">
        <title>Genome Sequence of Geothermobacter sp. HR-1 Iron Reducer from the Loihi Seamount.</title>
        <authorList>
            <person name="Smith H."/>
            <person name="Abuyen K."/>
            <person name="Tremblay J."/>
            <person name="Savalia P."/>
            <person name="Perez-Rodriguez I."/>
            <person name="Emerson D."/>
            <person name="Tully B."/>
            <person name="Amend J."/>
        </authorList>
    </citation>
    <scope>NUCLEOTIDE SEQUENCE [LARGE SCALE GENOMIC DNA]</scope>
    <source>
        <strain evidence="1 2">HR-1</strain>
    </source>
</reference>
<dbReference type="AlphaFoldDB" id="A0A2K2H5V7"/>
<dbReference type="OrthoDB" id="9810361at2"/>
<name>A0A2K2H5V7_9BACT</name>
<dbReference type="Pfam" id="PF03692">
    <property type="entry name" value="CxxCxxCC"/>
    <property type="match status" value="1"/>
</dbReference>
<dbReference type="Proteomes" id="UP000236340">
    <property type="component" value="Unassembled WGS sequence"/>
</dbReference>
<protein>
    <recommendedName>
        <fullName evidence="3">Zinc-or iron-chelating domain-containing protein</fullName>
    </recommendedName>
</protein>
<dbReference type="RefSeq" id="WP_103116781.1">
    <property type="nucleotide sequence ID" value="NZ_PPFX01000055.1"/>
</dbReference>
<gene>
    <name evidence="1" type="ORF">C2E25_16295</name>
</gene>
<evidence type="ECO:0000313" key="2">
    <source>
        <dbReference type="Proteomes" id="UP000236340"/>
    </source>
</evidence>
<evidence type="ECO:0008006" key="3">
    <source>
        <dbReference type="Google" id="ProtNLM"/>
    </source>
</evidence>
<dbReference type="InterPro" id="IPR005358">
    <property type="entry name" value="Puta_zinc/iron-chelating_dom"/>
</dbReference>
<dbReference type="EMBL" id="PPFX01000055">
    <property type="protein sequence ID" value="PNU18702.1"/>
    <property type="molecule type" value="Genomic_DNA"/>
</dbReference>